<keyword evidence="10" id="KW-1185">Reference proteome</keyword>
<proteinExistence type="predicted"/>
<sequence length="275" mass="31281">MRAHRLRSKPRSVCFPSYGHHSSSTGFMFSHTSAKAQSGESGDLGEDCLKIGVRTRSPRNNSNLRVFASQGGRRRPRPPPGEYDPRLHSGTGDEGWIGGTASSQQTKQKLNEEKKGNVLGDKFADLLNESDSHYQFLGVRVDADMEEIKAAYRRLSKEYHPDTTSLPLKAASDKFMKLREIYDVLSNEETRRFYDWTLAQEAASRQAEKMRMKLEDPYEREVRNYTPRPDPVDRFGGTNMELSDQTLTALSFDIFVIIFAICCFVYVVVFKAPDY</sequence>
<dbReference type="PROSITE" id="PS50076">
    <property type="entry name" value="DNAJ_2"/>
    <property type="match status" value="1"/>
</dbReference>
<dbReference type="GO" id="GO:0016020">
    <property type="term" value="C:membrane"/>
    <property type="evidence" value="ECO:0007669"/>
    <property type="project" value="UniProtKB-SubCell"/>
</dbReference>
<evidence type="ECO:0000256" key="7">
    <source>
        <dbReference type="SAM" id="Phobius"/>
    </source>
</evidence>
<dbReference type="EMBL" id="RXIC02000024">
    <property type="protein sequence ID" value="KAB1210883.1"/>
    <property type="molecule type" value="Genomic_DNA"/>
</dbReference>
<dbReference type="Pfam" id="PF00226">
    <property type="entry name" value="DnaJ"/>
    <property type="match status" value="1"/>
</dbReference>
<dbReference type="InterPro" id="IPR018253">
    <property type="entry name" value="DnaJ_domain_CS"/>
</dbReference>
<protein>
    <submittedName>
        <fullName evidence="9">Chaperone protein DnaJ</fullName>
    </submittedName>
</protein>
<feature type="transmembrane region" description="Helical" evidence="7">
    <location>
        <begin position="247"/>
        <end position="269"/>
    </location>
</feature>
<dbReference type="PROSITE" id="PS00636">
    <property type="entry name" value="DNAJ_1"/>
    <property type="match status" value="1"/>
</dbReference>
<dbReference type="SMART" id="SM00271">
    <property type="entry name" value="DnaJ"/>
    <property type="match status" value="1"/>
</dbReference>
<gene>
    <name evidence="9" type="ORF">CJ030_MR6G019726</name>
</gene>
<keyword evidence="3 7" id="KW-1133">Transmembrane helix</keyword>
<dbReference type="CDD" id="cd06257">
    <property type="entry name" value="DnaJ"/>
    <property type="match status" value="1"/>
</dbReference>
<dbReference type="OrthoDB" id="445556at2759"/>
<dbReference type="Proteomes" id="UP000516437">
    <property type="component" value="Chromosome 6"/>
</dbReference>
<dbReference type="PANTHER" id="PTHR45283:SF1">
    <property type="entry name" value="NAD(P)H-QUINONE OXIDOREDUCTASE SUBUNIT T, CHLOROPLASTIC"/>
    <property type="match status" value="1"/>
</dbReference>
<keyword evidence="4 7" id="KW-0472">Membrane</keyword>
<dbReference type="PANTHER" id="PTHR45283">
    <property type="entry name" value="NAD(P)H-QUINONE OXIDOREDUCTASE SUBUNIT T, CHLOROPLASTIC"/>
    <property type="match status" value="1"/>
</dbReference>
<comment type="caution">
    <text evidence="9">The sequence shown here is derived from an EMBL/GenBank/DDBJ whole genome shotgun (WGS) entry which is preliminary data.</text>
</comment>
<keyword evidence="2 7" id="KW-0812">Transmembrane</keyword>
<feature type="region of interest" description="Disordered" evidence="6">
    <location>
        <begin position="53"/>
        <end position="109"/>
    </location>
</feature>
<evidence type="ECO:0000259" key="8">
    <source>
        <dbReference type="PROSITE" id="PS50076"/>
    </source>
</evidence>
<evidence type="ECO:0000256" key="1">
    <source>
        <dbReference type="ARBA" id="ARBA00004167"/>
    </source>
</evidence>
<keyword evidence="5" id="KW-0143">Chaperone</keyword>
<dbReference type="PRINTS" id="PR00625">
    <property type="entry name" value="JDOMAIN"/>
</dbReference>
<dbReference type="InterPro" id="IPR036869">
    <property type="entry name" value="J_dom_sf"/>
</dbReference>
<evidence type="ECO:0000256" key="6">
    <source>
        <dbReference type="SAM" id="MobiDB-lite"/>
    </source>
</evidence>
<evidence type="ECO:0000313" key="10">
    <source>
        <dbReference type="Proteomes" id="UP000516437"/>
    </source>
</evidence>
<feature type="domain" description="J" evidence="8">
    <location>
        <begin position="132"/>
        <end position="198"/>
    </location>
</feature>
<name>A0A6A1VDQ8_9ROSI</name>
<comment type="subcellular location">
    <subcellularLocation>
        <location evidence="1">Membrane</location>
        <topology evidence="1">Single-pass membrane protein</topology>
    </subcellularLocation>
</comment>
<dbReference type="InterPro" id="IPR044618">
    <property type="entry name" value="NdhT-like"/>
</dbReference>
<dbReference type="InterPro" id="IPR001623">
    <property type="entry name" value="DnaJ_domain"/>
</dbReference>
<dbReference type="FunFam" id="1.10.287.110:FF:000087">
    <property type="entry name" value="DnaJ homolog subfamily C member 4"/>
    <property type="match status" value="1"/>
</dbReference>
<evidence type="ECO:0000313" key="9">
    <source>
        <dbReference type="EMBL" id="KAB1210883.1"/>
    </source>
</evidence>
<evidence type="ECO:0000256" key="2">
    <source>
        <dbReference type="ARBA" id="ARBA00022692"/>
    </source>
</evidence>
<accession>A0A6A1VDQ8</accession>
<reference evidence="9 10" key="1">
    <citation type="journal article" date="2019" name="Plant Biotechnol. J.">
        <title>The red bayberry genome and genetic basis of sex determination.</title>
        <authorList>
            <person name="Jia H.M."/>
            <person name="Jia H.J."/>
            <person name="Cai Q.L."/>
            <person name="Wang Y."/>
            <person name="Zhao H.B."/>
            <person name="Yang W.F."/>
            <person name="Wang G.Y."/>
            <person name="Li Y.H."/>
            <person name="Zhan D.L."/>
            <person name="Shen Y.T."/>
            <person name="Niu Q.F."/>
            <person name="Chang L."/>
            <person name="Qiu J."/>
            <person name="Zhao L."/>
            <person name="Xie H.B."/>
            <person name="Fu W.Y."/>
            <person name="Jin J."/>
            <person name="Li X.W."/>
            <person name="Jiao Y."/>
            <person name="Zhou C.C."/>
            <person name="Tu T."/>
            <person name="Chai C.Y."/>
            <person name="Gao J.L."/>
            <person name="Fan L.J."/>
            <person name="van de Weg E."/>
            <person name="Wang J.Y."/>
            <person name="Gao Z.S."/>
        </authorList>
    </citation>
    <scope>NUCLEOTIDE SEQUENCE [LARGE SCALE GENOMIC DNA]</scope>
    <source>
        <tissue evidence="9">Leaves</tissue>
    </source>
</reference>
<dbReference type="AlphaFoldDB" id="A0A6A1VDQ8"/>
<dbReference type="Gene3D" id="1.10.287.110">
    <property type="entry name" value="DnaJ domain"/>
    <property type="match status" value="1"/>
</dbReference>
<dbReference type="SUPFAM" id="SSF46565">
    <property type="entry name" value="Chaperone J-domain"/>
    <property type="match status" value="1"/>
</dbReference>
<organism evidence="9 10">
    <name type="scientific">Morella rubra</name>
    <name type="common">Chinese bayberry</name>
    <dbReference type="NCBI Taxonomy" id="262757"/>
    <lineage>
        <taxon>Eukaryota</taxon>
        <taxon>Viridiplantae</taxon>
        <taxon>Streptophyta</taxon>
        <taxon>Embryophyta</taxon>
        <taxon>Tracheophyta</taxon>
        <taxon>Spermatophyta</taxon>
        <taxon>Magnoliopsida</taxon>
        <taxon>eudicotyledons</taxon>
        <taxon>Gunneridae</taxon>
        <taxon>Pentapetalae</taxon>
        <taxon>rosids</taxon>
        <taxon>fabids</taxon>
        <taxon>Fagales</taxon>
        <taxon>Myricaceae</taxon>
        <taxon>Morella</taxon>
    </lineage>
</organism>
<evidence type="ECO:0000256" key="5">
    <source>
        <dbReference type="ARBA" id="ARBA00023186"/>
    </source>
</evidence>
<evidence type="ECO:0000256" key="4">
    <source>
        <dbReference type="ARBA" id="ARBA00023136"/>
    </source>
</evidence>
<evidence type="ECO:0000256" key="3">
    <source>
        <dbReference type="ARBA" id="ARBA00022989"/>
    </source>
</evidence>